<dbReference type="Proteomes" id="UP000092444">
    <property type="component" value="Unassembled WGS sequence"/>
</dbReference>
<keyword evidence="2" id="KW-1133">Transmembrane helix</keyword>
<evidence type="ECO:0000313" key="3">
    <source>
        <dbReference type="EnsemblMetazoa" id="GMOY010575-PA"/>
    </source>
</evidence>
<feature type="transmembrane region" description="Helical" evidence="2">
    <location>
        <begin position="6"/>
        <end position="27"/>
    </location>
</feature>
<keyword evidence="4" id="KW-1185">Reference proteome</keyword>
<dbReference type="EMBL" id="CCAG010011564">
    <property type="status" value="NOT_ANNOTATED_CDS"/>
    <property type="molecule type" value="Genomic_DNA"/>
</dbReference>
<feature type="region of interest" description="Disordered" evidence="1">
    <location>
        <begin position="83"/>
        <end position="104"/>
    </location>
</feature>
<name>A0A1B0GB91_GLOMM</name>
<dbReference type="VEuPathDB" id="VectorBase:GMOY010575"/>
<sequence length="119" mass="13670">MACLHYILLLHYCYIGTLIPAFVQLILERKTTLSLKKSRILKKQEISEPELKSKLLFPRGQSDDDKVCMGHLNNQIDLDDEEECNSERKGPSKKCKKSKKDSPCSQLCKLCDKEGHTLF</sequence>
<keyword evidence="2" id="KW-0812">Transmembrane</keyword>
<evidence type="ECO:0000256" key="1">
    <source>
        <dbReference type="SAM" id="MobiDB-lite"/>
    </source>
</evidence>
<evidence type="ECO:0000313" key="4">
    <source>
        <dbReference type="Proteomes" id="UP000092444"/>
    </source>
</evidence>
<proteinExistence type="predicted"/>
<dbReference type="AlphaFoldDB" id="A0A1B0GB91"/>
<reference evidence="3" key="1">
    <citation type="submission" date="2020-05" db="UniProtKB">
        <authorList>
            <consortium name="EnsemblMetazoa"/>
        </authorList>
    </citation>
    <scope>IDENTIFICATION</scope>
    <source>
        <strain evidence="3">Yale</strain>
    </source>
</reference>
<protein>
    <submittedName>
        <fullName evidence="3">Uncharacterized protein</fullName>
    </submittedName>
</protein>
<keyword evidence="2" id="KW-0472">Membrane</keyword>
<accession>A0A1B0GB91</accession>
<dbReference type="EnsemblMetazoa" id="GMOY010575-RA">
    <property type="protein sequence ID" value="GMOY010575-PA"/>
    <property type="gene ID" value="GMOY010575"/>
</dbReference>
<organism evidence="3 4">
    <name type="scientific">Glossina morsitans morsitans</name>
    <name type="common">Savannah tsetse fly</name>
    <dbReference type="NCBI Taxonomy" id="37546"/>
    <lineage>
        <taxon>Eukaryota</taxon>
        <taxon>Metazoa</taxon>
        <taxon>Ecdysozoa</taxon>
        <taxon>Arthropoda</taxon>
        <taxon>Hexapoda</taxon>
        <taxon>Insecta</taxon>
        <taxon>Pterygota</taxon>
        <taxon>Neoptera</taxon>
        <taxon>Endopterygota</taxon>
        <taxon>Diptera</taxon>
        <taxon>Brachycera</taxon>
        <taxon>Muscomorpha</taxon>
        <taxon>Hippoboscoidea</taxon>
        <taxon>Glossinidae</taxon>
        <taxon>Glossina</taxon>
    </lineage>
</organism>
<evidence type="ECO:0000256" key="2">
    <source>
        <dbReference type="SAM" id="Phobius"/>
    </source>
</evidence>